<dbReference type="InterPro" id="IPR036079">
    <property type="entry name" value="ATPase_csu/dsu_sf"/>
</dbReference>
<dbReference type="PANTHER" id="PTHR11028">
    <property type="entry name" value="VACUOLAR ATP SYNTHASE SUBUNIT AC39"/>
    <property type="match status" value="1"/>
</dbReference>
<gene>
    <name evidence="1" type="ORF">XELAEV_18033852mg</name>
</gene>
<dbReference type="GO" id="GO:0046961">
    <property type="term" value="F:proton-transporting ATPase activity, rotational mechanism"/>
    <property type="evidence" value="ECO:0007669"/>
    <property type="project" value="InterPro"/>
</dbReference>
<protein>
    <submittedName>
        <fullName evidence="1">Uncharacterized protein</fullName>
    </submittedName>
</protein>
<sequence length="76" mass="8998">MTEFHYFRNHAFEPLDTFQDFITYSYMIDNIILLITGTLHQRPISELVPSVTLWAALNRWKLSTLLRPLLNCSTRL</sequence>
<dbReference type="EMBL" id="CM004477">
    <property type="protein sequence ID" value="OCT74865.1"/>
    <property type="molecule type" value="Genomic_DNA"/>
</dbReference>
<evidence type="ECO:0000313" key="2">
    <source>
        <dbReference type="Proteomes" id="UP000694892"/>
    </source>
</evidence>
<dbReference type="AlphaFoldDB" id="A0A974CLE6"/>
<dbReference type="InterPro" id="IPR016727">
    <property type="entry name" value="ATPase_V0-cplx_dsu"/>
</dbReference>
<accession>A0A974CLE6</accession>
<name>A0A974CLE6_XENLA</name>
<evidence type="ECO:0000313" key="1">
    <source>
        <dbReference type="EMBL" id="OCT74865.1"/>
    </source>
</evidence>
<reference evidence="2" key="1">
    <citation type="journal article" date="2016" name="Nature">
        <title>Genome evolution in the allotetraploid frog Xenopus laevis.</title>
        <authorList>
            <person name="Session A.M."/>
            <person name="Uno Y."/>
            <person name="Kwon T."/>
            <person name="Chapman J.A."/>
            <person name="Toyoda A."/>
            <person name="Takahashi S."/>
            <person name="Fukui A."/>
            <person name="Hikosaka A."/>
            <person name="Suzuki A."/>
            <person name="Kondo M."/>
            <person name="van Heeringen S.J."/>
            <person name="Quigley I."/>
            <person name="Heinz S."/>
            <person name="Ogino H."/>
            <person name="Ochi H."/>
            <person name="Hellsten U."/>
            <person name="Lyons J.B."/>
            <person name="Simakov O."/>
            <person name="Putnam N."/>
            <person name="Stites J."/>
            <person name="Kuroki Y."/>
            <person name="Tanaka T."/>
            <person name="Michiue T."/>
            <person name="Watanabe M."/>
            <person name="Bogdanovic O."/>
            <person name="Lister R."/>
            <person name="Georgiou G."/>
            <person name="Paranjpe S.S."/>
            <person name="van Kruijsbergen I."/>
            <person name="Shu S."/>
            <person name="Carlson J."/>
            <person name="Kinoshita T."/>
            <person name="Ohta Y."/>
            <person name="Mawaribuchi S."/>
            <person name="Jenkins J."/>
            <person name="Grimwood J."/>
            <person name="Schmutz J."/>
            <person name="Mitros T."/>
            <person name="Mozaffari S.V."/>
            <person name="Suzuki Y."/>
            <person name="Haramoto Y."/>
            <person name="Yamamoto T.S."/>
            <person name="Takagi C."/>
            <person name="Heald R."/>
            <person name="Miller K."/>
            <person name="Haudenschild C."/>
            <person name="Kitzman J."/>
            <person name="Nakayama T."/>
            <person name="Izutsu Y."/>
            <person name="Robert J."/>
            <person name="Fortriede J."/>
            <person name="Burns K."/>
            <person name="Lotay V."/>
            <person name="Karimi K."/>
            <person name="Yasuoka Y."/>
            <person name="Dichmann D.S."/>
            <person name="Flajnik M.F."/>
            <person name="Houston D.W."/>
            <person name="Shendure J."/>
            <person name="DuPasquier L."/>
            <person name="Vize P.D."/>
            <person name="Zorn A.M."/>
            <person name="Ito M."/>
            <person name="Marcotte E.M."/>
            <person name="Wallingford J.B."/>
            <person name="Ito Y."/>
            <person name="Asashima M."/>
            <person name="Ueno N."/>
            <person name="Matsuda Y."/>
            <person name="Veenstra G.J."/>
            <person name="Fujiyama A."/>
            <person name="Harland R.M."/>
            <person name="Taira M."/>
            <person name="Rokhsar D.S."/>
        </authorList>
    </citation>
    <scope>NUCLEOTIDE SEQUENCE [LARGE SCALE GENOMIC DNA]</scope>
    <source>
        <strain evidence="2">J</strain>
    </source>
</reference>
<dbReference type="InterPro" id="IPR002843">
    <property type="entry name" value="ATPase_V0-cplx_csu/dsu"/>
</dbReference>
<dbReference type="Proteomes" id="UP000694892">
    <property type="component" value="Chromosome 6S"/>
</dbReference>
<proteinExistence type="predicted"/>
<organism evidence="1 2">
    <name type="scientific">Xenopus laevis</name>
    <name type="common">African clawed frog</name>
    <dbReference type="NCBI Taxonomy" id="8355"/>
    <lineage>
        <taxon>Eukaryota</taxon>
        <taxon>Metazoa</taxon>
        <taxon>Chordata</taxon>
        <taxon>Craniata</taxon>
        <taxon>Vertebrata</taxon>
        <taxon>Euteleostomi</taxon>
        <taxon>Amphibia</taxon>
        <taxon>Batrachia</taxon>
        <taxon>Anura</taxon>
        <taxon>Pipoidea</taxon>
        <taxon>Pipidae</taxon>
        <taxon>Xenopodinae</taxon>
        <taxon>Xenopus</taxon>
        <taxon>Xenopus</taxon>
    </lineage>
</organism>
<dbReference type="GO" id="GO:0033179">
    <property type="term" value="C:proton-transporting V-type ATPase, V0 domain"/>
    <property type="evidence" value="ECO:0007669"/>
    <property type="project" value="InterPro"/>
</dbReference>
<dbReference type="SUPFAM" id="SSF103486">
    <property type="entry name" value="V-type ATP synthase subunit C"/>
    <property type="match status" value="1"/>
</dbReference>
<dbReference type="Pfam" id="PF01992">
    <property type="entry name" value="vATP-synt_AC39"/>
    <property type="match status" value="1"/>
</dbReference>